<evidence type="ECO:0000256" key="5">
    <source>
        <dbReference type="ARBA" id="ARBA00022679"/>
    </source>
</evidence>
<dbReference type="Pfam" id="PF19316">
    <property type="entry name" value="PIGO_PIGG"/>
    <property type="match status" value="1"/>
</dbReference>
<evidence type="ECO:0000256" key="2">
    <source>
        <dbReference type="ARBA" id="ARBA00004687"/>
    </source>
</evidence>
<feature type="transmembrane region" description="Helical" evidence="11">
    <location>
        <begin position="881"/>
        <end position="900"/>
    </location>
</feature>
<evidence type="ECO:0000256" key="4">
    <source>
        <dbReference type="ARBA" id="ARBA00022502"/>
    </source>
</evidence>
<keyword evidence="8 11" id="KW-1133">Transmembrane helix</keyword>
<keyword evidence="9 11" id="KW-0472">Membrane</keyword>
<evidence type="ECO:0000256" key="3">
    <source>
        <dbReference type="ARBA" id="ARBA00008695"/>
    </source>
</evidence>
<evidence type="ECO:0000256" key="1">
    <source>
        <dbReference type="ARBA" id="ARBA00004477"/>
    </source>
</evidence>
<evidence type="ECO:0000259" key="12">
    <source>
        <dbReference type="Pfam" id="PF19316"/>
    </source>
</evidence>
<keyword evidence="4" id="KW-0337">GPI-anchor biosynthesis</keyword>
<dbReference type="InterPro" id="IPR002591">
    <property type="entry name" value="Phosphodiest/P_Trfase"/>
</dbReference>
<dbReference type="Pfam" id="PF01663">
    <property type="entry name" value="Phosphodiest"/>
    <property type="match status" value="1"/>
</dbReference>
<dbReference type="GO" id="GO:0005789">
    <property type="term" value="C:endoplasmic reticulum membrane"/>
    <property type="evidence" value="ECO:0007669"/>
    <property type="project" value="UniProtKB-SubCell"/>
</dbReference>
<proteinExistence type="inferred from homology"/>
<feature type="transmembrane region" description="Helical" evidence="11">
    <location>
        <begin position="808"/>
        <end position="828"/>
    </location>
</feature>
<protein>
    <recommendedName>
        <fullName evidence="12">GPI ethanolamine phosphate transferase 2 C-terminal domain-containing protein</fullName>
    </recommendedName>
</protein>
<evidence type="ECO:0000256" key="7">
    <source>
        <dbReference type="ARBA" id="ARBA00022824"/>
    </source>
</evidence>
<feature type="transmembrane region" description="Helical" evidence="11">
    <location>
        <begin position="732"/>
        <end position="752"/>
    </location>
</feature>
<dbReference type="InterPro" id="IPR037675">
    <property type="entry name" value="PIG-O_N"/>
</dbReference>
<accession>A0A9P6NPN7</accession>
<comment type="caution">
    <text evidence="13">The sequence shown here is derived from an EMBL/GenBank/DDBJ whole genome shotgun (WGS) entry which is preliminary data.</text>
</comment>
<evidence type="ECO:0000313" key="14">
    <source>
        <dbReference type="Proteomes" id="UP000886653"/>
    </source>
</evidence>
<keyword evidence="5" id="KW-0808">Transferase</keyword>
<comment type="similarity">
    <text evidence="3">Belongs to the PIGG/PIGN/PIGO family. PIGO subfamily.</text>
</comment>
<organism evidence="13 14">
    <name type="scientific">Cronartium quercuum f. sp. fusiforme G11</name>
    <dbReference type="NCBI Taxonomy" id="708437"/>
    <lineage>
        <taxon>Eukaryota</taxon>
        <taxon>Fungi</taxon>
        <taxon>Dikarya</taxon>
        <taxon>Basidiomycota</taxon>
        <taxon>Pucciniomycotina</taxon>
        <taxon>Pucciniomycetes</taxon>
        <taxon>Pucciniales</taxon>
        <taxon>Coleosporiaceae</taxon>
        <taxon>Cronartium</taxon>
    </lineage>
</organism>
<comment type="pathway">
    <text evidence="2">Glycolipid biosynthesis; glycosylphosphatidylinositol-anchor biosynthesis.</text>
</comment>
<dbReference type="InterPro" id="IPR017850">
    <property type="entry name" value="Alkaline_phosphatase_core_sf"/>
</dbReference>
<feature type="transmembrane region" description="Helical" evidence="11">
    <location>
        <begin position="634"/>
        <end position="653"/>
    </location>
</feature>
<feature type="transmembrane region" description="Helical" evidence="11">
    <location>
        <begin position="848"/>
        <end position="875"/>
    </location>
</feature>
<dbReference type="OrthoDB" id="272139at2759"/>
<evidence type="ECO:0000256" key="11">
    <source>
        <dbReference type="SAM" id="Phobius"/>
    </source>
</evidence>
<reference evidence="13" key="1">
    <citation type="submission" date="2013-11" db="EMBL/GenBank/DDBJ databases">
        <title>Genome sequence of the fusiform rust pathogen reveals effectors for host alternation and coevolution with pine.</title>
        <authorList>
            <consortium name="DOE Joint Genome Institute"/>
            <person name="Smith K."/>
            <person name="Pendleton A."/>
            <person name="Kubisiak T."/>
            <person name="Anderson C."/>
            <person name="Salamov A."/>
            <person name="Aerts A."/>
            <person name="Riley R."/>
            <person name="Clum A."/>
            <person name="Lindquist E."/>
            <person name="Ence D."/>
            <person name="Campbell M."/>
            <person name="Kronenberg Z."/>
            <person name="Feau N."/>
            <person name="Dhillon B."/>
            <person name="Hamelin R."/>
            <person name="Burleigh J."/>
            <person name="Smith J."/>
            <person name="Yandell M."/>
            <person name="Nelson C."/>
            <person name="Grigoriev I."/>
            <person name="Davis J."/>
        </authorList>
    </citation>
    <scope>NUCLEOTIDE SEQUENCE</scope>
    <source>
        <strain evidence="13">G11</strain>
    </source>
</reference>
<keyword evidence="10" id="KW-0325">Glycoprotein</keyword>
<feature type="transmembrane region" description="Helical" evidence="11">
    <location>
        <begin position="593"/>
        <end position="614"/>
    </location>
</feature>
<comment type="subcellular location">
    <subcellularLocation>
        <location evidence="1">Endoplasmic reticulum membrane</location>
        <topology evidence="1">Multi-pass membrane protein</topology>
    </subcellularLocation>
</comment>
<name>A0A9P6NPN7_9BASI</name>
<keyword evidence="6 11" id="KW-0812">Transmembrane</keyword>
<dbReference type="Proteomes" id="UP000886653">
    <property type="component" value="Unassembled WGS sequence"/>
</dbReference>
<dbReference type="Gene3D" id="3.40.720.10">
    <property type="entry name" value="Alkaline Phosphatase, subunit A"/>
    <property type="match status" value="1"/>
</dbReference>
<dbReference type="PANTHER" id="PTHR23071:SF1">
    <property type="entry name" value="GPI ETHANOLAMINE PHOSPHATE TRANSFERASE 3"/>
    <property type="match status" value="1"/>
</dbReference>
<keyword evidence="14" id="KW-1185">Reference proteome</keyword>
<feature type="transmembrane region" description="Helical" evidence="11">
    <location>
        <begin position="564"/>
        <end position="587"/>
    </location>
</feature>
<feature type="transmembrane region" description="Helical" evidence="11">
    <location>
        <begin position="978"/>
        <end position="1005"/>
    </location>
</feature>
<evidence type="ECO:0000313" key="13">
    <source>
        <dbReference type="EMBL" id="KAG0151005.1"/>
    </source>
</evidence>
<evidence type="ECO:0000256" key="10">
    <source>
        <dbReference type="ARBA" id="ARBA00023180"/>
    </source>
</evidence>
<feature type="transmembrane region" description="Helical" evidence="11">
    <location>
        <begin position="688"/>
        <end position="707"/>
    </location>
</feature>
<dbReference type="InterPro" id="IPR039524">
    <property type="entry name" value="PIGO/GPI13"/>
</dbReference>
<dbReference type="AlphaFoldDB" id="A0A9P6NPN7"/>
<dbReference type="InterPro" id="IPR045687">
    <property type="entry name" value="PIGG/GPI7_C"/>
</dbReference>
<feature type="domain" description="GPI ethanolamine phosphate transferase 2 C-terminal" evidence="12">
    <location>
        <begin position="945"/>
        <end position="1080"/>
    </location>
</feature>
<dbReference type="EMBL" id="MU167216">
    <property type="protein sequence ID" value="KAG0151005.1"/>
    <property type="molecule type" value="Genomic_DNA"/>
</dbReference>
<dbReference type="GO" id="GO:0006506">
    <property type="term" value="P:GPI anchor biosynthetic process"/>
    <property type="evidence" value="ECO:0007669"/>
    <property type="project" value="UniProtKB-KW"/>
</dbReference>
<feature type="transmembrane region" description="Helical" evidence="11">
    <location>
        <begin position="48"/>
        <end position="68"/>
    </location>
</feature>
<feature type="transmembrane region" description="Helical" evidence="11">
    <location>
        <begin position="659"/>
        <end position="676"/>
    </location>
</feature>
<feature type="transmembrane region" description="Helical" evidence="11">
    <location>
        <begin position="519"/>
        <end position="544"/>
    </location>
</feature>
<evidence type="ECO:0000256" key="6">
    <source>
        <dbReference type="ARBA" id="ARBA00022692"/>
    </source>
</evidence>
<gene>
    <name evidence="13" type="ORF">CROQUDRAFT_87477</name>
</gene>
<evidence type="ECO:0000256" key="9">
    <source>
        <dbReference type="ARBA" id="ARBA00023136"/>
    </source>
</evidence>
<dbReference type="SUPFAM" id="SSF53649">
    <property type="entry name" value="Alkaline phosphatase-like"/>
    <property type="match status" value="1"/>
</dbReference>
<evidence type="ECO:0000256" key="8">
    <source>
        <dbReference type="ARBA" id="ARBA00022989"/>
    </source>
</evidence>
<sequence length="1106" mass="120574">MPKIEEIVEPLKTDSVISTKGTSSVQPKPSPATTRFRLNLFINVPSNLLATFILLLVGLLHFSALYVFSKGFLLSRLTLNNRAFCDPTAPQPSSNPCWIEPTHSKAIVILIDALRYDFILPHRPQLVTDPYAHNHLTLPGRLTASRPHHSALYHFVADPPTTTLQRLKGLTTGTLPTFIDAGSNFAATNVGIDEDSWLYQLKLAGKVIGFAGDDTWMNLFGASSSSPHAHPDFQSGIFHPNLTFPFESFNVEDLDTVDTGVEKNLLKILGSEKVDQNWDVLIGHFLGLDHVGHRFGASHPSITSKLLQYNGFLEKVVEQLDEDTLLVVMGDHGMDSKGDHGGDSFSEVSSALWLYSKTKPLVNEQQALPDWLWSETDFIDLEPSLGRVRTVSQIDLVPTISLLLGCPIPFSNLGMIIPDLFYRPTLDTSSTGLRVRKVQNYSALESLALATAINSNQLLAFIEAYAGSANAPGQDLAPRVPELRALYGAGAEHYDAQRFEEAFRAYRKFGSSLLSYSRMIWASFNPTFMAVGIAILGLSILASLRLQNAAKWTTVRQAAPIRSITNTGVCVGLVGGMLGLITSLFNLTSTSTLSNVVIGLSSGVCIGIIFYRSVSPACSLKTCVQEICPSIRSFVQIIPLALHALATGSNSYTVWEDKVALYLLSICVMLPILIQSFNAPQSRLRNRLFFFTLLFAVCVRLISTSTVCREEQYPFCSITFYSNATSSSAPNWVMTIIIPLAICLPIGLAWFMGMSDSYRGGASIYFGSGLRLSLLCGVQYWISDHIISTGDLSSNPGLRETGTWIKTLVARFDLVLCLLAGTLVWFLFPLCIDVEREESEGGGKPKVLVIGFANAYGSSYLMFLAAGFGVLFLVAQPTGQVVLSLGLIAILALVEINDAMNDAHNLRQSFQSAITAAASPTKHPAAQTSPQVRDPSFGVISGLSLFGYVLFFATGHQAAFASLQWKTGFVGFRTASYIWSPILISLNTLSGFILTALALPALTLWNFSPVLALNRQAGTAQVPLTTEILRSALRFSVYHAIIGLSSMVSCSVLRRHLMVWKIFAPRFMMQAMVLVMVDVCLAVFGVGWGVGLTLRKVKMAFGTGSV</sequence>
<dbReference type="CDD" id="cd16023">
    <property type="entry name" value="GPI_EPT_3"/>
    <property type="match status" value="1"/>
</dbReference>
<dbReference type="GO" id="GO:0051377">
    <property type="term" value="F:mannose-ethanolamine phosphotransferase activity"/>
    <property type="evidence" value="ECO:0007669"/>
    <property type="project" value="InterPro"/>
</dbReference>
<feature type="transmembrane region" description="Helical" evidence="11">
    <location>
        <begin position="937"/>
        <end position="958"/>
    </location>
</feature>
<dbReference type="PANTHER" id="PTHR23071">
    <property type="entry name" value="PHOSPHATIDYLINOSITOL GLYCAN"/>
    <property type="match status" value="1"/>
</dbReference>
<keyword evidence="7" id="KW-0256">Endoplasmic reticulum</keyword>
<feature type="transmembrane region" description="Helical" evidence="11">
    <location>
        <begin position="1037"/>
        <end position="1055"/>
    </location>
</feature>
<feature type="transmembrane region" description="Helical" evidence="11">
    <location>
        <begin position="764"/>
        <end position="782"/>
    </location>
</feature>
<feature type="transmembrane region" description="Helical" evidence="11">
    <location>
        <begin position="1067"/>
        <end position="1090"/>
    </location>
</feature>